<reference evidence="1 2" key="1">
    <citation type="submission" date="2018-08" db="EMBL/GenBank/DDBJ databases">
        <title>Genome and evolution of the arbuscular mycorrhizal fungus Diversispora epigaea (formerly Glomus versiforme) and its bacterial endosymbionts.</title>
        <authorList>
            <person name="Sun X."/>
            <person name="Fei Z."/>
            <person name="Harrison M."/>
        </authorList>
    </citation>
    <scope>NUCLEOTIDE SEQUENCE [LARGE SCALE GENOMIC DNA]</scope>
    <source>
        <strain evidence="1 2">IT104</strain>
    </source>
</reference>
<comment type="caution">
    <text evidence="1">The sequence shown here is derived from an EMBL/GenBank/DDBJ whole genome shotgun (WGS) entry which is preliminary data.</text>
</comment>
<dbReference type="AlphaFoldDB" id="A0A397HST9"/>
<name>A0A397HST9_9GLOM</name>
<organism evidence="1 2">
    <name type="scientific">Diversispora epigaea</name>
    <dbReference type="NCBI Taxonomy" id="1348612"/>
    <lineage>
        <taxon>Eukaryota</taxon>
        <taxon>Fungi</taxon>
        <taxon>Fungi incertae sedis</taxon>
        <taxon>Mucoromycota</taxon>
        <taxon>Glomeromycotina</taxon>
        <taxon>Glomeromycetes</taxon>
        <taxon>Diversisporales</taxon>
        <taxon>Diversisporaceae</taxon>
        <taxon>Diversispora</taxon>
    </lineage>
</organism>
<dbReference type="STRING" id="1348612.A0A397HST9"/>
<keyword evidence="2" id="KW-1185">Reference proteome</keyword>
<gene>
    <name evidence="1" type="ORF">Glove_321g47</name>
</gene>
<evidence type="ECO:0000313" key="2">
    <source>
        <dbReference type="Proteomes" id="UP000266861"/>
    </source>
</evidence>
<protein>
    <submittedName>
        <fullName evidence="1">Uncharacterized protein</fullName>
    </submittedName>
</protein>
<dbReference type="Proteomes" id="UP000266861">
    <property type="component" value="Unassembled WGS sequence"/>
</dbReference>
<evidence type="ECO:0000313" key="1">
    <source>
        <dbReference type="EMBL" id="RHZ64636.1"/>
    </source>
</evidence>
<accession>A0A397HST9</accession>
<sequence length="329" mass="38969">MFLDRNRNSRNRSIFNILDEELISNQLLIEISNITADNNVSNISFDDETEKIKEISIESEKELVDEFFNIFKDYLSPNYDLNEPIDPKSSGNFSRYKFTEIYGTYRNLSLKKLIFLTLITIYETENDMDNWFIVKDLSKHLENVLRCRGCNSDFVRKKFTKSSKSLANQIKLMRQLINNNKINEMIYTENNIKGLKILNTRQSVRFFLEMDQFELFLSEMLKPFSENISFSTDGILDLIVAYYNDIYENLKFRKLFEINFLNSIIISLRINKYCHCQIGSEIFDSTFSSRHQKSSYILAKFASEDNSIDIYLEQMCNVELWDTEFYPKS</sequence>
<dbReference type="OrthoDB" id="3039677at2759"/>
<proteinExistence type="predicted"/>
<dbReference type="EMBL" id="PQFF01000293">
    <property type="protein sequence ID" value="RHZ64636.1"/>
    <property type="molecule type" value="Genomic_DNA"/>
</dbReference>